<dbReference type="KEGG" id="dez:DKM44_13020"/>
<accession>A0A2Z3JFU2</accession>
<gene>
    <name evidence="1" type="ORF">DKM44_13020</name>
</gene>
<keyword evidence="2" id="KW-1185">Reference proteome</keyword>
<dbReference type="Proteomes" id="UP000245368">
    <property type="component" value="Chromosome"/>
</dbReference>
<dbReference type="RefSeq" id="WP_109827771.1">
    <property type="nucleotide sequence ID" value="NZ_CP029494.1"/>
</dbReference>
<evidence type="ECO:0000313" key="2">
    <source>
        <dbReference type="Proteomes" id="UP000245368"/>
    </source>
</evidence>
<proteinExistence type="predicted"/>
<organism evidence="1 2">
    <name type="scientific">Deinococcus irradiatisoli</name>
    <dbReference type="NCBI Taxonomy" id="2202254"/>
    <lineage>
        <taxon>Bacteria</taxon>
        <taxon>Thermotogati</taxon>
        <taxon>Deinococcota</taxon>
        <taxon>Deinococci</taxon>
        <taxon>Deinococcales</taxon>
        <taxon>Deinococcaceae</taxon>
        <taxon>Deinococcus</taxon>
    </lineage>
</organism>
<dbReference type="AlphaFoldDB" id="A0A2Z3JFU2"/>
<sequence length="83" mass="9284">MKLPAGTYTVLDDLRAKGFIVGDHDTTFQAYRDSHVAVVTVMMPETHFHLVGREMVNHVLAQTSTAKLQVVVVTKKQEPHDPQ</sequence>
<dbReference type="EMBL" id="CP029494">
    <property type="protein sequence ID" value="AWN24043.1"/>
    <property type="molecule type" value="Genomic_DNA"/>
</dbReference>
<reference evidence="1 2" key="1">
    <citation type="submission" date="2018-05" db="EMBL/GenBank/DDBJ databases">
        <title>Complete Genome Sequence of Deinococcus sp. strain 17bor-2.</title>
        <authorList>
            <person name="Srinivasan S."/>
        </authorList>
    </citation>
    <scope>NUCLEOTIDE SEQUENCE [LARGE SCALE GENOMIC DNA]</scope>
    <source>
        <strain evidence="1 2">17bor-2</strain>
    </source>
</reference>
<protein>
    <submittedName>
        <fullName evidence="1">Uncharacterized protein</fullName>
    </submittedName>
</protein>
<evidence type="ECO:0000313" key="1">
    <source>
        <dbReference type="EMBL" id="AWN24043.1"/>
    </source>
</evidence>
<name>A0A2Z3JFU2_9DEIO</name>